<dbReference type="EMBL" id="GGEC01000640">
    <property type="protein sequence ID" value="MBW81123.1"/>
    <property type="molecule type" value="Transcribed_RNA"/>
</dbReference>
<dbReference type="AlphaFoldDB" id="A0A2P2IIS8"/>
<evidence type="ECO:0000313" key="1">
    <source>
        <dbReference type="EMBL" id="MBW81123.1"/>
    </source>
</evidence>
<organism evidence="1">
    <name type="scientific">Rhizophora mucronata</name>
    <name type="common">Asiatic mangrove</name>
    <dbReference type="NCBI Taxonomy" id="61149"/>
    <lineage>
        <taxon>Eukaryota</taxon>
        <taxon>Viridiplantae</taxon>
        <taxon>Streptophyta</taxon>
        <taxon>Embryophyta</taxon>
        <taxon>Tracheophyta</taxon>
        <taxon>Spermatophyta</taxon>
        <taxon>Magnoliopsida</taxon>
        <taxon>eudicotyledons</taxon>
        <taxon>Gunneridae</taxon>
        <taxon>Pentapetalae</taxon>
        <taxon>rosids</taxon>
        <taxon>fabids</taxon>
        <taxon>Malpighiales</taxon>
        <taxon>Rhizophoraceae</taxon>
        <taxon>Rhizophora</taxon>
    </lineage>
</organism>
<reference evidence="1" key="1">
    <citation type="submission" date="2018-02" db="EMBL/GenBank/DDBJ databases">
        <title>Rhizophora mucronata_Transcriptome.</title>
        <authorList>
            <person name="Meera S.P."/>
            <person name="Sreeshan A."/>
            <person name="Augustine A."/>
        </authorList>
    </citation>
    <scope>NUCLEOTIDE SEQUENCE</scope>
    <source>
        <tissue evidence="1">Leaf</tissue>
    </source>
</reference>
<sequence>MKIHELFPRTHQAWFFFQCLKLRQIRTDIKKIEEKLKIEK</sequence>
<accession>A0A2P2IIS8</accession>
<protein>
    <submittedName>
        <fullName evidence="1">Uncharacterized protein</fullName>
    </submittedName>
</protein>
<name>A0A2P2IIS8_RHIMU</name>
<proteinExistence type="predicted"/>